<comment type="caution">
    <text evidence="6">The sequence shown here is derived from an EMBL/GenBank/DDBJ whole genome shotgun (WGS) entry which is preliminary data.</text>
</comment>
<reference evidence="6" key="1">
    <citation type="submission" date="2022-12" db="EMBL/GenBank/DDBJ databases">
        <title>Draft genome assemblies for two species of Escallonia (Escalloniales).</title>
        <authorList>
            <person name="Chanderbali A."/>
            <person name="Dervinis C."/>
            <person name="Anghel I."/>
            <person name="Soltis D."/>
            <person name="Soltis P."/>
            <person name="Zapata F."/>
        </authorList>
    </citation>
    <scope>NUCLEOTIDE SEQUENCE</scope>
    <source>
        <strain evidence="6">UCBG64.0493</strain>
        <tissue evidence="6">Leaf</tissue>
    </source>
</reference>
<dbReference type="Gene3D" id="2.60.120.330">
    <property type="entry name" value="B-lactam Antibiotic, Isopenicillin N Synthase, Chain"/>
    <property type="match status" value="1"/>
</dbReference>
<evidence type="ECO:0000259" key="5">
    <source>
        <dbReference type="PROSITE" id="PS51471"/>
    </source>
</evidence>
<dbReference type="Pfam" id="PF14226">
    <property type="entry name" value="DIOX_N"/>
    <property type="match status" value="1"/>
</dbReference>
<dbReference type="PROSITE" id="PS51471">
    <property type="entry name" value="FE2OG_OXY"/>
    <property type="match status" value="1"/>
</dbReference>
<evidence type="ECO:0000256" key="2">
    <source>
        <dbReference type="ARBA" id="ARBA00022723"/>
    </source>
</evidence>
<keyword evidence="7" id="KW-1185">Reference proteome</keyword>
<evidence type="ECO:0000313" key="6">
    <source>
        <dbReference type="EMBL" id="KAK2999875.1"/>
    </source>
</evidence>
<dbReference type="FunFam" id="2.60.120.330:FF:000134">
    <property type="entry name" value="Uncharacterized protein"/>
    <property type="match status" value="1"/>
</dbReference>
<dbReference type="InterPro" id="IPR044861">
    <property type="entry name" value="IPNS-like_FE2OG_OXY"/>
</dbReference>
<dbReference type="Proteomes" id="UP001188597">
    <property type="component" value="Unassembled WGS sequence"/>
</dbReference>
<dbReference type="EMBL" id="JAVXUP010003148">
    <property type="protein sequence ID" value="KAK2999875.1"/>
    <property type="molecule type" value="Genomic_DNA"/>
</dbReference>
<accession>A0AA88V1A8</accession>
<gene>
    <name evidence="6" type="ORF">RJ639_022861</name>
</gene>
<keyword evidence="2 4" id="KW-0479">Metal-binding</keyword>
<proteinExistence type="inferred from homology"/>
<evidence type="ECO:0000256" key="3">
    <source>
        <dbReference type="ARBA" id="ARBA00023004"/>
    </source>
</evidence>
<organism evidence="6 7">
    <name type="scientific">Escallonia herrerae</name>
    <dbReference type="NCBI Taxonomy" id="1293975"/>
    <lineage>
        <taxon>Eukaryota</taxon>
        <taxon>Viridiplantae</taxon>
        <taxon>Streptophyta</taxon>
        <taxon>Embryophyta</taxon>
        <taxon>Tracheophyta</taxon>
        <taxon>Spermatophyta</taxon>
        <taxon>Magnoliopsida</taxon>
        <taxon>eudicotyledons</taxon>
        <taxon>Gunneridae</taxon>
        <taxon>Pentapetalae</taxon>
        <taxon>asterids</taxon>
        <taxon>campanulids</taxon>
        <taxon>Escalloniales</taxon>
        <taxon>Escalloniaceae</taxon>
        <taxon>Escallonia</taxon>
    </lineage>
</organism>
<dbReference type="InterPro" id="IPR027443">
    <property type="entry name" value="IPNS-like_sf"/>
</dbReference>
<keyword evidence="4" id="KW-0560">Oxidoreductase</keyword>
<feature type="domain" description="Fe2OG dioxygenase" evidence="5">
    <location>
        <begin position="191"/>
        <end position="291"/>
    </location>
</feature>
<dbReference type="Pfam" id="PF03171">
    <property type="entry name" value="2OG-FeII_Oxy"/>
    <property type="match status" value="1"/>
</dbReference>
<comment type="similarity">
    <text evidence="1 4">Belongs to the iron/ascorbate-dependent oxidoreductase family.</text>
</comment>
<dbReference type="SUPFAM" id="SSF51197">
    <property type="entry name" value="Clavaminate synthase-like"/>
    <property type="match status" value="1"/>
</dbReference>
<protein>
    <recommendedName>
        <fullName evidence="5">Fe2OG dioxygenase domain-containing protein</fullName>
    </recommendedName>
</protein>
<dbReference type="AlphaFoldDB" id="A0AA88V1A8"/>
<dbReference type="GO" id="GO:0046872">
    <property type="term" value="F:metal ion binding"/>
    <property type="evidence" value="ECO:0007669"/>
    <property type="project" value="UniProtKB-KW"/>
</dbReference>
<dbReference type="InterPro" id="IPR050295">
    <property type="entry name" value="Plant_2OG-oxidoreductases"/>
</dbReference>
<dbReference type="PANTHER" id="PTHR47991">
    <property type="entry name" value="OXOGLUTARATE/IRON-DEPENDENT DIOXYGENASE"/>
    <property type="match status" value="1"/>
</dbReference>
<sequence length="341" mass="38356">MLSVKSLVETCSLPSVPSKYVFPFKSHDTTLAEESEVIPTIDFSFLTSGTPEQKSNVVQEISCACREWGFFMVVNHGMPKKLMDDMLQTSQSFFDLTEEEKGEYRGEQLFDPIKYGTSFNASVDKALFWRDHLKVYVHPHFNAPHKPSNFREISQEYCRRAREIAKELFKGISLSLGLEGNYVEKEMEIERGSQLLVVNLYPPCPQPEVAIGLPPHSDHGLLTLLIQNELGGLQVQHSGKWVPISPLPYSILVNTGDQMEVLTNGTYKSVVHRAMVNNRATRISLGTANGPPLGKVVQPAPEFVDGENRPAAYRGIKYKEYLELQYSKELNGKSCLDSIRV</sequence>
<evidence type="ECO:0000256" key="1">
    <source>
        <dbReference type="ARBA" id="ARBA00008056"/>
    </source>
</evidence>
<dbReference type="InterPro" id="IPR026992">
    <property type="entry name" value="DIOX_N"/>
</dbReference>
<dbReference type="GO" id="GO:0016705">
    <property type="term" value="F:oxidoreductase activity, acting on paired donors, with incorporation or reduction of molecular oxygen"/>
    <property type="evidence" value="ECO:0007669"/>
    <property type="project" value="UniProtKB-ARBA"/>
</dbReference>
<dbReference type="InterPro" id="IPR005123">
    <property type="entry name" value="Oxoglu/Fe-dep_dioxygenase_dom"/>
</dbReference>
<evidence type="ECO:0000256" key="4">
    <source>
        <dbReference type="RuleBase" id="RU003682"/>
    </source>
</evidence>
<keyword evidence="3 4" id="KW-0408">Iron</keyword>
<name>A0AA88V1A8_9ASTE</name>
<evidence type="ECO:0000313" key="7">
    <source>
        <dbReference type="Proteomes" id="UP001188597"/>
    </source>
</evidence>